<dbReference type="OrthoDB" id="308028at2759"/>
<proteinExistence type="predicted"/>
<protein>
    <submittedName>
        <fullName evidence="1">Uncharacterized protein</fullName>
    </submittedName>
</protein>
<evidence type="ECO:0000313" key="2">
    <source>
        <dbReference type="Proteomes" id="UP000692954"/>
    </source>
</evidence>
<reference evidence="1" key="1">
    <citation type="submission" date="2021-01" db="EMBL/GenBank/DDBJ databases">
        <authorList>
            <consortium name="Genoscope - CEA"/>
            <person name="William W."/>
        </authorList>
    </citation>
    <scope>NUCLEOTIDE SEQUENCE</scope>
</reference>
<evidence type="ECO:0000313" key="1">
    <source>
        <dbReference type="EMBL" id="CAD8124240.1"/>
    </source>
</evidence>
<sequence length="69" mass="8455">MQLQQESFESQIPEYFQIEQEFEIKSLFKQLKIQNQQLPNKKSKKIKKFKLNTQTNSILQRRYVNVHQI</sequence>
<organism evidence="1 2">
    <name type="scientific">Paramecium sonneborni</name>
    <dbReference type="NCBI Taxonomy" id="65129"/>
    <lineage>
        <taxon>Eukaryota</taxon>
        <taxon>Sar</taxon>
        <taxon>Alveolata</taxon>
        <taxon>Ciliophora</taxon>
        <taxon>Intramacronucleata</taxon>
        <taxon>Oligohymenophorea</taxon>
        <taxon>Peniculida</taxon>
        <taxon>Parameciidae</taxon>
        <taxon>Paramecium</taxon>
    </lineage>
</organism>
<name>A0A8S1RBF2_9CILI</name>
<keyword evidence="2" id="KW-1185">Reference proteome</keyword>
<dbReference type="AlphaFoldDB" id="A0A8S1RBF2"/>
<dbReference type="Proteomes" id="UP000692954">
    <property type="component" value="Unassembled WGS sequence"/>
</dbReference>
<dbReference type="EMBL" id="CAJJDN010000150">
    <property type="protein sequence ID" value="CAD8124240.1"/>
    <property type="molecule type" value="Genomic_DNA"/>
</dbReference>
<accession>A0A8S1RBF2</accession>
<gene>
    <name evidence="1" type="ORF">PSON_ATCC_30995.1.T1500019</name>
</gene>
<comment type="caution">
    <text evidence="1">The sequence shown here is derived from an EMBL/GenBank/DDBJ whole genome shotgun (WGS) entry which is preliminary data.</text>
</comment>